<sequence>MEFKVASLFAGVGGICLGFKNATFADNSYKMVWANEIDEYAVETYKTNFNHAMIDGDIEKILQPDREEDEEKREVYYQKREQLLHHKIDVLTAGFPCQAFSIAGYRKGFDDERGNLFLSIIDLIQQLGQRHDKPKMLFLENVKNLKSHDKGRTYRVIKEKLEEEGYTVKEAVLNTKEYTRLPQNRERIYIIAFRDSKEAENFLMFNHLEDYKVERNDEKRIEDIKSVLDLHLSESVAGKYYYTKEKYPDYFLTETEYKNIDEEIRKEHRINIDEEITEEYEFYQVRRGMYVRKNMNGVCPTLTANMGTGGHNVALIKVKDGVRKLTPAETFKLQGFPVGNGYKLPETYKGRPFSDGRLYKQAGNAVSVDVAQLIATEMLKAVEAAKQPQDDKSELVPN</sequence>
<keyword evidence="2 5" id="KW-0808">Transferase</keyword>
<reference evidence="8" key="1">
    <citation type="submission" date="2024-05" db="EMBL/GenBank/DDBJ databases">
        <title>Alkalihalobacillus sp. strain MEB203 novel alkaliphilic bacterium from Lonar Lake, India.</title>
        <authorList>
            <person name="Joshi A."/>
            <person name="Thite S."/>
            <person name="Mengade P."/>
        </authorList>
    </citation>
    <scope>NUCLEOTIDE SEQUENCE</scope>
    <source>
        <strain evidence="8">MEB 203</strain>
    </source>
</reference>
<dbReference type="Pfam" id="PF00145">
    <property type="entry name" value="DNA_methylase"/>
    <property type="match status" value="1"/>
</dbReference>
<evidence type="ECO:0000256" key="3">
    <source>
        <dbReference type="ARBA" id="ARBA00022691"/>
    </source>
</evidence>
<accession>A0ABT5VFJ4</accession>
<dbReference type="InterPro" id="IPR018117">
    <property type="entry name" value="C5_DNA_meth_AS"/>
</dbReference>
<dbReference type="Gene3D" id="3.40.50.150">
    <property type="entry name" value="Vaccinia Virus protein VP39"/>
    <property type="match status" value="1"/>
</dbReference>
<evidence type="ECO:0000256" key="6">
    <source>
        <dbReference type="RuleBase" id="RU000416"/>
    </source>
</evidence>
<feature type="active site" evidence="5">
    <location>
        <position position="97"/>
    </location>
</feature>
<evidence type="ECO:0000256" key="1">
    <source>
        <dbReference type="ARBA" id="ARBA00022603"/>
    </source>
</evidence>
<keyword evidence="4" id="KW-0680">Restriction system</keyword>
<dbReference type="PANTHER" id="PTHR46098">
    <property type="entry name" value="TRNA (CYTOSINE(38)-C(5))-METHYLTRANSFERASE"/>
    <property type="match status" value="1"/>
</dbReference>
<dbReference type="GO" id="GO:0003886">
    <property type="term" value="F:DNA (cytosine-5-)-methyltransferase activity"/>
    <property type="evidence" value="ECO:0007669"/>
    <property type="project" value="UniProtKB-EC"/>
</dbReference>
<comment type="caution">
    <text evidence="8">The sequence shown here is derived from an EMBL/GenBank/DDBJ whole genome shotgun (WGS) entry which is preliminary data.</text>
</comment>
<evidence type="ECO:0000313" key="9">
    <source>
        <dbReference type="Proteomes" id="UP001148125"/>
    </source>
</evidence>
<dbReference type="RefSeq" id="WP_275118845.1">
    <property type="nucleotide sequence ID" value="NZ_JAOTPO010000008.1"/>
</dbReference>
<dbReference type="PROSITE" id="PS51679">
    <property type="entry name" value="SAM_MT_C5"/>
    <property type="match status" value="1"/>
</dbReference>
<evidence type="ECO:0000256" key="7">
    <source>
        <dbReference type="RuleBase" id="RU000417"/>
    </source>
</evidence>
<evidence type="ECO:0000313" key="8">
    <source>
        <dbReference type="EMBL" id="MDE5414233.1"/>
    </source>
</evidence>
<keyword evidence="1 5" id="KW-0489">Methyltransferase</keyword>
<proteinExistence type="inferred from homology"/>
<name>A0ABT5VFJ4_9BACI</name>
<comment type="similarity">
    <text evidence="5 6">Belongs to the class I-like SAM-binding methyltransferase superfamily. C5-methyltransferase family.</text>
</comment>
<dbReference type="PANTHER" id="PTHR46098:SF1">
    <property type="entry name" value="TRNA (CYTOSINE(38)-C(5))-METHYLTRANSFERASE"/>
    <property type="match status" value="1"/>
</dbReference>
<evidence type="ECO:0000256" key="2">
    <source>
        <dbReference type="ARBA" id="ARBA00022679"/>
    </source>
</evidence>
<dbReference type="NCBIfam" id="TIGR00675">
    <property type="entry name" value="dcm"/>
    <property type="match status" value="1"/>
</dbReference>
<dbReference type="Gene3D" id="3.90.120.10">
    <property type="entry name" value="DNA Methylase, subunit A, domain 2"/>
    <property type="match status" value="1"/>
</dbReference>
<dbReference type="CDD" id="cd00315">
    <property type="entry name" value="Cyt_C5_DNA_methylase"/>
    <property type="match status" value="1"/>
</dbReference>
<dbReference type="GO" id="GO:0032259">
    <property type="term" value="P:methylation"/>
    <property type="evidence" value="ECO:0007669"/>
    <property type="project" value="UniProtKB-KW"/>
</dbReference>
<dbReference type="Proteomes" id="UP001148125">
    <property type="component" value="Unassembled WGS sequence"/>
</dbReference>
<protein>
    <recommendedName>
        <fullName evidence="7">Cytosine-specific methyltransferase</fullName>
        <ecNumber evidence="7">2.1.1.37</ecNumber>
    </recommendedName>
</protein>
<dbReference type="PRINTS" id="PR00105">
    <property type="entry name" value="C5METTRFRASE"/>
</dbReference>
<keyword evidence="3 5" id="KW-0949">S-adenosyl-L-methionine</keyword>
<keyword evidence="9" id="KW-1185">Reference proteome</keyword>
<evidence type="ECO:0000256" key="5">
    <source>
        <dbReference type="PROSITE-ProRule" id="PRU01016"/>
    </source>
</evidence>
<organism evidence="8 9">
    <name type="scientific">Alkalihalobacterium chitinilyticum</name>
    <dbReference type="NCBI Taxonomy" id="2980103"/>
    <lineage>
        <taxon>Bacteria</taxon>
        <taxon>Bacillati</taxon>
        <taxon>Bacillota</taxon>
        <taxon>Bacilli</taxon>
        <taxon>Bacillales</taxon>
        <taxon>Bacillaceae</taxon>
        <taxon>Alkalihalobacterium</taxon>
    </lineage>
</organism>
<comment type="catalytic activity">
    <reaction evidence="7">
        <text>a 2'-deoxycytidine in DNA + S-adenosyl-L-methionine = a 5-methyl-2'-deoxycytidine in DNA + S-adenosyl-L-homocysteine + H(+)</text>
        <dbReference type="Rhea" id="RHEA:13681"/>
        <dbReference type="Rhea" id="RHEA-COMP:11369"/>
        <dbReference type="Rhea" id="RHEA-COMP:11370"/>
        <dbReference type="ChEBI" id="CHEBI:15378"/>
        <dbReference type="ChEBI" id="CHEBI:57856"/>
        <dbReference type="ChEBI" id="CHEBI:59789"/>
        <dbReference type="ChEBI" id="CHEBI:85452"/>
        <dbReference type="ChEBI" id="CHEBI:85454"/>
        <dbReference type="EC" id="2.1.1.37"/>
    </reaction>
</comment>
<dbReference type="SUPFAM" id="SSF53335">
    <property type="entry name" value="S-adenosyl-L-methionine-dependent methyltransferases"/>
    <property type="match status" value="1"/>
</dbReference>
<dbReference type="InterPro" id="IPR050750">
    <property type="entry name" value="C5-MTase"/>
</dbReference>
<dbReference type="PROSITE" id="PS00095">
    <property type="entry name" value="C5_MTASE_2"/>
    <property type="match status" value="1"/>
</dbReference>
<dbReference type="EMBL" id="JAOTPO010000008">
    <property type="protein sequence ID" value="MDE5414233.1"/>
    <property type="molecule type" value="Genomic_DNA"/>
</dbReference>
<dbReference type="InterPro" id="IPR001525">
    <property type="entry name" value="C5_MeTfrase"/>
</dbReference>
<dbReference type="PROSITE" id="PS00094">
    <property type="entry name" value="C5_MTASE_1"/>
    <property type="match status" value="1"/>
</dbReference>
<evidence type="ECO:0000256" key="4">
    <source>
        <dbReference type="ARBA" id="ARBA00022747"/>
    </source>
</evidence>
<gene>
    <name evidence="8" type="primary">dcm</name>
    <name evidence="8" type="ORF">N7Z68_12700</name>
</gene>
<dbReference type="EC" id="2.1.1.37" evidence="7"/>
<dbReference type="InterPro" id="IPR031303">
    <property type="entry name" value="C5_meth_CS"/>
</dbReference>
<dbReference type="InterPro" id="IPR029063">
    <property type="entry name" value="SAM-dependent_MTases_sf"/>
</dbReference>